<reference evidence="1 2" key="1">
    <citation type="submission" date="2021-06" db="EMBL/GenBank/DDBJ databases">
        <authorList>
            <person name="Palmer J.M."/>
        </authorList>
    </citation>
    <scope>NUCLEOTIDE SEQUENCE [LARGE SCALE GENOMIC DNA]</scope>
    <source>
        <strain evidence="1 2">XC_2019</strain>
        <tissue evidence="1">Muscle</tissue>
    </source>
</reference>
<evidence type="ECO:0000313" key="1">
    <source>
        <dbReference type="EMBL" id="MEQ2197483.1"/>
    </source>
</evidence>
<gene>
    <name evidence="1" type="ORF">XENOCAPTIV_030128</name>
</gene>
<keyword evidence="2" id="KW-1185">Reference proteome</keyword>
<comment type="caution">
    <text evidence="1">The sequence shown here is derived from an EMBL/GenBank/DDBJ whole genome shotgun (WGS) entry which is preliminary data.</text>
</comment>
<name>A0ABV0QPL5_9TELE</name>
<organism evidence="1 2">
    <name type="scientific">Xenoophorus captivus</name>
    <dbReference type="NCBI Taxonomy" id="1517983"/>
    <lineage>
        <taxon>Eukaryota</taxon>
        <taxon>Metazoa</taxon>
        <taxon>Chordata</taxon>
        <taxon>Craniata</taxon>
        <taxon>Vertebrata</taxon>
        <taxon>Euteleostomi</taxon>
        <taxon>Actinopterygii</taxon>
        <taxon>Neopterygii</taxon>
        <taxon>Teleostei</taxon>
        <taxon>Neoteleostei</taxon>
        <taxon>Acanthomorphata</taxon>
        <taxon>Ovalentaria</taxon>
        <taxon>Atherinomorphae</taxon>
        <taxon>Cyprinodontiformes</taxon>
        <taxon>Goodeidae</taxon>
        <taxon>Xenoophorus</taxon>
    </lineage>
</organism>
<dbReference type="EMBL" id="JAHRIN010017716">
    <property type="protein sequence ID" value="MEQ2197483.1"/>
    <property type="molecule type" value="Genomic_DNA"/>
</dbReference>
<evidence type="ECO:0000313" key="2">
    <source>
        <dbReference type="Proteomes" id="UP001434883"/>
    </source>
</evidence>
<dbReference type="Proteomes" id="UP001434883">
    <property type="component" value="Unassembled WGS sequence"/>
</dbReference>
<proteinExistence type="predicted"/>
<protein>
    <submittedName>
        <fullName evidence="1">Uncharacterized protein</fullName>
    </submittedName>
</protein>
<accession>A0ABV0QPL5</accession>
<sequence length="112" mass="12952">MVFSRYCIIEHEIKLHNVKRMSRKQMLAPLARCDRVFITICATLSFFSFCQWDVRSSRATIADMLPSLSRNRALSSGMTNCRGTGPPRDLRTTRELRLTLTDPLILEFVNEK</sequence>